<evidence type="ECO:0000313" key="4">
    <source>
        <dbReference type="Proteomes" id="UP001058974"/>
    </source>
</evidence>
<protein>
    <submittedName>
        <fullName evidence="3">Uncharacterized protein</fullName>
    </submittedName>
</protein>
<organism evidence="3 4">
    <name type="scientific">Pisum sativum</name>
    <name type="common">Garden pea</name>
    <name type="synonym">Lathyrus oleraceus</name>
    <dbReference type="NCBI Taxonomy" id="3888"/>
    <lineage>
        <taxon>Eukaryota</taxon>
        <taxon>Viridiplantae</taxon>
        <taxon>Streptophyta</taxon>
        <taxon>Embryophyta</taxon>
        <taxon>Tracheophyta</taxon>
        <taxon>Spermatophyta</taxon>
        <taxon>Magnoliopsida</taxon>
        <taxon>eudicotyledons</taxon>
        <taxon>Gunneridae</taxon>
        <taxon>Pentapetalae</taxon>
        <taxon>rosids</taxon>
        <taxon>fabids</taxon>
        <taxon>Fabales</taxon>
        <taxon>Fabaceae</taxon>
        <taxon>Papilionoideae</taxon>
        <taxon>50 kb inversion clade</taxon>
        <taxon>NPAAA clade</taxon>
        <taxon>Hologalegina</taxon>
        <taxon>IRL clade</taxon>
        <taxon>Fabeae</taxon>
        <taxon>Lathyrus</taxon>
    </lineage>
</organism>
<dbReference type="Gramene" id="Psat06G0212600-T1">
    <property type="protein sequence ID" value="KAI5395823.1"/>
    <property type="gene ID" value="KIW84_062126"/>
</dbReference>
<dbReference type="EMBL" id="JAMSHJ010000006">
    <property type="protein sequence ID" value="KAI5395823.1"/>
    <property type="molecule type" value="Genomic_DNA"/>
</dbReference>
<dbReference type="Proteomes" id="UP001058974">
    <property type="component" value="Chromosome 6"/>
</dbReference>
<reference evidence="3 4" key="1">
    <citation type="journal article" date="2022" name="Nat. Genet.">
        <title>Improved pea reference genome and pan-genome highlight genomic features and evolutionary characteristics.</title>
        <authorList>
            <person name="Yang T."/>
            <person name="Liu R."/>
            <person name="Luo Y."/>
            <person name="Hu S."/>
            <person name="Wang D."/>
            <person name="Wang C."/>
            <person name="Pandey M.K."/>
            <person name="Ge S."/>
            <person name="Xu Q."/>
            <person name="Li N."/>
            <person name="Li G."/>
            <person name="Huang Y."/>
            <person name="Saxena R.K."/>
            <person name="Ji Y."/>
            <person name="Li M."/>
            <person name="Yan X."/>
            <person name="He Y."/>
            <person name="Liu Y."/>
            <person name="Wang X."/>
            <person name="Xiang C."/>
            <person name="Varshney R.K."/>
            <person name="Ding H."/>
            <person name="Gao S."/>
            <person name="Zong X."/>
        </authorList>
    </citation>
    <scope>NUCLEOTIDE SEQUENCE [LARGE SCALE GENOMIC DNA]</scope>
    <source>
        <strain evidence="3 4">cv. Zhongwan 6</strain>
    </source>
</reference>
<keyword evidence="4" id="KW-1185">Reference proteome</keyword>
<dbReference type="AlphaFoldDB" id="A0A9D5A374"/>
<feature type="region of interest" description="Disordered" evidence="1">
    <location>
        <begin position="1"/>
        <end position="21"/>
    </location>
</feature>
<proteinExistence type="predicted"/>
<evidence type="ECO:0000256" key="1">
    <source>
        <dbReference type="SAM" id="MobiDB-lite"/>
    </source>
</evidence>
<comment type="caution">
    <text evidence="3">The sequence shown here is derived from an EMBL/GenBank/DDBJ whole genome shotgun (WGS) entry which is preliminary data.</text>
</comment>
<gene>
    <name evidence="2" type="ORF">KIW84_062126</name>
    <name evidence="3" type="ORF">KIW84_062130</name>
</gene>
<evidence type="ECO:0000313" key="2">
    <source>
        <dbReference type="EMBL" id="KAI5395823.1"/>
    </source>
</evidence>
<accession>A0A9D5A374</accession>
<name>A0A9D5A374_PEA</name>
<evidence type="ECO:0000313" key="3">
    <source>
        <dbReference type="EMBL" id="KAI5395827.1"/>
    </source>
</evidence>
<dbReference type="EMBL" id="JAMSHJ010000006">
    <property type="protein sequence ID" value="KAI5395827.1"/>
    <property type="molecule type" value="Genomic_DNA"/>
</dbReference>
<dbReference type="Gramene" id="Psat06G0213000-T1">
    <property type="protein sequence ID" value="KAI5395827.1"/>
    <property type="gene ID" value="KIW84_062130"/>
</dbReference>
<sequence>MRQRSAAQTEEYHGFQQKQDNQCQQQVVGFLATCLNYEQTVPFHRKHHLHSENCKSDFVIYKLKQMGKITEIDILQISKQFDSLNHGIYGKITLADLMETV</sequence>